<keyword evidence="7 10" id="KW-0460">Magnesium</keyword>
<dbReference type="PANTHER" id="PTHR30040">
    <property type="entry name" value="THIAMINE BIOSYNTHESIS LIPOPROTEIN APBE"/>
    <property type="match status" value="1"/>
</dbReference>
<evidence type="ECO:0000256" key="9">
    <source>
        <dbReference type="ARBA" id="ARBA00048540"/>
    </source>
</evidence>
<evidence type="ECO:0000256" key="4">
    <source>
        <dbReference type="ARBA" id="ARBA00022679"/>
    </source>
</evidence>
<feature type="binding site" evidence="11">
    <location>
        <position position="281"/>
    </location>
    <ligand>
        <name>Mg(2+)</name>
        <dbReference type="ChEBI" id="CHEBI:18420"/>
    </ligand>
</feature>
<dbReference type="InterPro" id="IPR024932">
    <property type="entry name" value="ApbE"/>
</dbReference>
<dbReference type="PIRSF" id="PIRSF006268">
    <property type="entry name" value="ApbE"/>
    <property type="match status" value="1"/>
</dbReference>
<feature type="binding site" evidence="11">
    <location>
        <position position="169"/>
    </location>
    <ligand>
        <name>Mg(2+)</name>
        <dbReference type="ChEBI" id="CHEBI:18420"/>
    </ligand>
</feature>
<keyword evidence="3 10" id="KW-0285">Flavoprotein</keyword>
<evidence type="ECO:0000256" key="2">
    <source>
        <dbReference type="ARBA" id="ARBA00016337"/>
    </source>
</evidence>
<reference evidence="12 13" key="1">
    <citation type="submission" date="2017-05" db="EMBL/GenBank/DDBJ databases">
        <title>Full genome sequence of Pseudorhodoplanes sinuspersici.</title>
        <authorList>
            <person name="Dastgheib S.M.M."/>
            <person name="Shavandi M."/>
            <person name="Tirandaz H."/>
        </authorList>
    </citation>
    <scope>NUCLEOTIDE SEQUENCE [LARGE SCALE GENOMIC DNA]</scope>
    <source>
        <strain evidence="12 13">RIPI110</strain>
    </source>
</reference>
<comment type="cofactor">
    <cofactor evidence="11">
        <name>Mg(2+)</name>
        <dbReference type="ChEBI" id="CHEBI:18420"/>
    </cofactor>
    <cofactor evidence="11">
        <name>Mn(2+)</name>
        <dbReference type="ChEBI" id="CHEBI:29035"/>
    </cofactor>
    <text evidence="11">Magnesium. Can also use manganese.</text>
</comment>
<dbReference type="GO" id="GO:0016740">
    <property type="term" value="F:transferase activity"/>
    <property type="evidence" value="ECO:0007669"/>
    <property type="project" value="UniProtKB-UniRule"/>
</dbReference>
<evidence type="ECO:0000313" key="12">
    <source>
        <dbReference type="EMBL" id="ARQ00984.1"/>
    </source>
</evidence>
<dbReference type="STRING" id="1235591.CAK95_19210"/>
<dbReference type="PANTHER" id="PTHR30040:SF2">
    <property type="entry name" value="FAD:PROTEIN FMN TRANSFERASE"/>
    <property type="match status" value="1"/>
</dbReference>
<dbReference type="EMBL" id="CP021112">
    <property type="protein sequence ID" value="ARQ00984.1"/>
    <property type="molecule type" value="Genomic_DNA"/>
</dbReference>
<feature type="binding site" evidence="11">
    <location>
        <position position="285"/>
    </location>
    <ligand>
        <name>Mg(2+)</name>
        <dbReference type="ChEBI" id="CHEBI:18420"/>
    </ligand>
</feature>
<evidence type="ECO:0000313" key="13">
    <source>
        <dbReference type="Proteomes" id="UP000194137"/>
    </source>
</evidence>
<comment type="catalytic activity">
    <reaction evidence="9 10">
        <text>L-threonyl-[protein] + FAD = FMN-L-threonyl-[protein] + AMP + H(+)</text>
        <dbReference type="Rhea" id="RHEA:36847"/>
        <dbReference type="Rhea" id="RHEA-COMP:11060"/>
        <dbReference type="Rhea" id="RHEA-COMP:11061"/>
        <dbReference type="ChEBI" id="CHEBI:15378"/>
        <dbReference type="ChEBI" id="CHEBI:30013"/>
        <dbReference type="ChEBI" id="CHEBI:57692"/>
        <dbReference type="ChEBI" id="CHEBI:74257"/>
        <dbReference type="ChEBI" id="CHEBI:456215"/>
        <dbReference type="EC" id="2.7.1.180"/>
    </reaction>
</comment>
<evidence type="ECO:0000256" key="1">
    <source>
        <dbReference type="ARBA" id="ARBA00011955"/>
    </source>
</evidence>
<dbReference type="InterPro" id="IPR003374">
    <property type="entry name" value="ApbE-like_sf"/>
</dbReference>
<protein>
    <recommendedName>
        <fullName evidence="2 10">FAD:protein FMN transferase</fullName>
        <ecNumber evidence="1 10">2.7.1.180</ecNumber>
    </recommendedName>
    <alternativeName>
        <fullName evidence="8 10">Flavin transferase</fullName>
    </alternativeName>
</protein>
<name>A0A1W6ZUB5_9HYPH</name>
<evidence type="ECO:0000256" key="7">
    <source>
        <dbReference type="ARBA" id="ARBA00022842"/>
    </source>
</evidence>
<comment type="similarity">
    <text evidence="10">Belongs to the ApbE family.</text>
</comment>
<dbReference type="EC" id="2.7.1.180" evidence="1 10"/>
<keyword evidence="4 10" id="KW-0808">Transferase</keyword>
<evidence type="ECO:0000256" key="8">
    <source>
        <dbReference type="ARBA" id="ARBA00031306"/>
    </source>
</evidence>
<keyword evidence="13" id="KW-1185">Reference proteome</keyword>
<organism evidence="12 13">
    <name type="scientific">Pseudorhodoplanes sinuspersici</name>
    <dbReference type="NCBI Taxonomy" id="1235591"/>
    <lineage>
        <taxon>Bacteria</taxon>
        <taxon>Pseudomonadati</taxon>
        <taxon>Pseudomonadota</taxon>
        <taxon>Alphaproteobacteria</taxon>
        <taxon>Hyphomicrobiales</taxon>
        <taxon>Pseudorhodoplanes</taxon>
    </lineage>
</organism>
<accession>A0A1W6ZUB5</accession>
<dbReference type="GO" id="GO:0046872">
    <property type="term" value="F:metal ion binding"/>
    <property type="evidence" value="ECO:0007669"/>
    <property type="project" value="UniProtKB-UniRule"/>
</dbReference>
<dbReference type="Proteomes" id="UP000194137">
    <property type="component" value="Chromosome"/>
</dbReference>
<evidence type="ECO:0000256" key="3">
    <source>
        <dbReference type="ARBA" id="ARBA00022630"/>
    </source>
</evidence>
<evidence type="ECO:0000256" key="11">
    <source>
        <dbReference type="PIRSR" id="PIRSR006268-2"/>
    </source>
</evidence>
<dbReference type="KEGG" id="psin:CAK95_19210"/>
<evidence type="ECO:0000256" key="6">
    <source>
        <dbReference type="ARBA" id="ARBA00022827"/>
    </source>
</evidence>
<evidence type="ECO:0000256" key="10">
    <source>
        <dbReference type="PIRNR" id="PIRNR006268"/>
    </source>
</evidence>
<keyword evidence="6 10" id="KW-0274">FAD</keyword>
<dbReference type="RefSeq" id="WP_086089379.1">
    <property type="nucleotide sequence ID" value="NZ_CP021112.1"/>
</dbReference>
<dbReference type="Pfam" id="PF02424">
    <property type="entry name" value="ApbE"/>
    <property type="match status" value="1"/>
</dbReference>
<gene>
    <name evidence="12" type="ORF">CAK95_19210</name>
</gene>
<dbReference type="AlphaFoldDB" id="A0A1W6ZUB5"/>
<dbReference type="OrthoDB" id="9778595at2"/>
<dbReference type="Gene3D" id="3.10.520.10">
    <property type="entry name" value="ApbE-like domains"/>
    <property type="match status" value="1"/>
</dbReference>
<keyword evidence="5 10" id="KW-0479">Metal-binding</keyword>
<evidence type="ECO:0000256" key="5">
    <source>
        <dbReference type="ARBA" id="ARBA00022723"/>
    </source>
</evidence>
<proteinExistence type="inferred from homology"/>
<dbReference type="SUPFAM" id="SSF143631">
    <property type="entry name" value="ApbE-like"/>
    <property type="match status" value="1"/>
</dbReference>
<sequence>MRRVLVPLHVPGIAPLLPRAAQIVSLAGDTMGTSWSVKAATAIDEGHVLKIVENALAMVIAQMSQWEPNSDISRFNRATAGTWHALPDEFFSVLKCALDFARETDGAYDPTIGALSELWGFGASGRRDDVPDQTDIDWARGHCGWRSIRLDHDRRAAFQPGGLQLDLSSIAKGFAVDLISETLSKRGIADHLVEIGGELRGSGVKPDGSPWWVALEGGDGAADDTIVALHALSVATSGDVRRHIMERGRRLSHSLDPRTGRSVPDTLTSVTVFDRSCMMADALATALTVLGPEKGGDFATARDIAARFIIREPTGLLERMTPSFAAMLD</sequence>